<accession>A0A564G2S7</accession>
<evidence type="ECO:0000313" key="2">
    <source>
        <dbReference type="EMBL" id="GJD55485.1"/>
    </source>
</evidence>
<evidence type="ECO:0000256" key="1">
    <source>
        <dbReference type="SAM" id="MobiDB-lite"/>
    </source>
</evidence>
<feature type="compositionally biased region" description="Basic and acidic residues" evidence="1">
    <location>
        <begin position="13"/>
        <end position="23"/>
    </location>
</feature>
<evidence type="ECO:0000313" key="5">
    <source>
        <dbReference type="Proteomes" id="UP001055303"/>
    </source>
</evidence>
<dbReference type="EMBL" id="BPQI01000030">
    <property type="protein sequence ID" value="GJD55485.1"/>
    <property type="molecule type" value="Genomic_DNA"/>
</dbReference>
<reference evidence="3 4" key="1">
    <citation type="submission" date="2019-06" db="EMBL/GenBank/DDBJ databases">
        <authorList>
            <person name="Rodrigo-Torres L."/>
            <person name="Arahal R. D."/>
            <person name="Lucena T."/>
        </authorList>
    </citation>
    <scope>NUCLEOTIDE SEQUENCE [LARGE SCALE GENOMIC DNA]</scope>
    <source>
        <strain evidence="3 4">SW08-7</strain>
    </source>
</reference>
<reference evidence="2" key="2">
    <citation type="journal article" date="2021" name="Front. Microbiol.">
        <title>Comprehensive Comparative Genomics and Phenotyping of Methylobacterium Species.</title>
        <authorList>
            <person name="Alessa O."/>
            <person name="Ogura Y."/>
            <person name="Fujitani Y."/>
            <person name="Takami H."/>
            <person name="Hayashi T."/>
            <person name="Sahin N."/>
            <person name="Tani A."/>
        </authorList>
    </citation>
    <scope>NUCLEOTIDE SEQUENCE</scope>
    <source>
        <strain evidence="2">DSM 22415</strain>
    </source>
</reference>
<dbReference type="Proteomes" id="UP000401717">
    <property type="component" value="Unassembled WGS sequence"/>
</dbReference>
<proteinExistence type="predicted"/>
<sequence length="70" mass="7511">MFPPRETQADASDSERRQMDQTEGRCGFRPLALPALAAATRAPAAAKKPVAGTKARRGILDLVHEDAPII</sequence>
<reference evidence="2" key="3">
    <citation type="submission" date="2021-08" db="EMBL/GenBank/DDBJ databases">
        <authorList>
            <person name="Tani A."/>
            <person name="Ola A."/>
            <person name="Ogura Y."/>
            <person name="Katsura K."/>
            <person name="Hayashi T."/>
        </authorList>
    </citation>
    <scope>NUCLEOTIDE SEQUENCE</scope>
    <source>
        <strain evidence="2">DSM 22415</strain>
    </source>
</reference>
<keyword evidence="5" id="KW-1185">Reference proteome</keyword>
<evidence type="ECO:0000313" key="3">
    <source>
        <dbReference type="EMBL" id="VUF14809.1"/>
    </source>
</evidence>
<organism evidence="3 4">
    <name type="scientific">Methylobacterium dankookense</name>
    <dbReference type="NCBI Taxonomy" id="560405"/>
    <lineage>
        <taxon>Bacteria</taxon>
        <taxon>Pseudomonadati</taxon>
        <taxon>Pseudomonadota</taxon>
        <taxon>Alphaproteobacteria</taxon>
        <taxon>Hyphomicrobiales</taxon>
        <taxon>Methylobacteriaceae</taxon>
        <taxon>Methylobacterium</taxon>
    </lineage>
</organism>
<dbReference type="EMBL" id="CABFVH010000040">
    <property type="protein sequence ID" value="VUF14809.1"/>
    <property type="molecule type" value="Genomic_DNA"/>
</dbReference>
<dbReference type="AlphaFoldDB" id="A0A564G2S7"/>
<feature type="region of interest" description="Disordered" evidence="1">
    <location>
        <begin position="1"/>
        <end position="25"/>
    </location>
</feature>
<evidence type="ECO:0000313" key="4">
    <source>
        <dbReference type="Proteomes" id="UP000401717"/>
    </source>
</evidence>
<dbReference type="Proteomes" id="UP001055303">
    <property type="component" value="Unassembled WGS sequence"/>
</dbReference>
<dbReference type="RefSeq" id="WP_144767127.1">
    <property type="nucleotide sequence ID" value="NZ_BPQI01000030.1"/>
</dbReference>
<name>A0A564G2S7_9HYPH</name>
<protein>
    <submittedName>
        <fullName evidence="3">Uncharacterized protein</fullName>
    </submittedName>
</protein>
<gene>
    <name evidence="2" type="ORF">IFDJLNFL_1371</name>
    <name evidence="3" type="ORF">MTDSW087_04535</name>
</gene>